<dbReference type="PROSITE" id="PS50887">
    <property type="entry name" value="GGDEF"/>
    <property type="match status" value="1"/>
</dbReference>
<dbReference type="InterPro" id="IPR043128">
    <property type="entry name" value="Rev_trsase/Diguanyl_cyclase"/>
</dbReference>
<dbReference type="InterPro" id="IPR029787">
    <property type="entry name" value="Nucleotide_cyclase"/>
</dbReference>
<dbReference type="RefSeq" id="WP_135625009.1">
    <property type="nucleotide sequence ID" value="NZ_RQGD01000046.1"/>
</dbReference>
<dbReference type="CDD" id="cd01949">
    <property type="entry name" value="GGDEF"/>
    <property type="match status" value="1"/>
</dbReference>
<dbReference type="InterPro" id="IPR000160">
    <property type="entry name" value="GGDEF_dom"/>
</dbReference>
<proteinExistence type="predicted"/>
<comment type="caution">
    <text evidence="2">The sequence shown here is derived from an EMBL/GenBank/DDBJ whole genome shotgun (WGS) entry which is preliminary data.</text>
</comment>
<dbReference type="InterPro" id="IPR052155">
    <property type="entry name" value="Biofilm_reg_signaling"/>
</dbReference>
<reference evidence="2" key="1">
    <citation type="journal article" date="2019" name="PLoS Negl. Trop. Dis.">
        <title>Revisiting the worldwide diversity of Leptospira species in the environment.</title>
        <authorList>
            <person name="Vincent A.T."/>
            <person name="Schiettekatte O."/>
            <person name="Bourhy P."/>
            <person name="Veyrier F.J."/>
            <person name="Picardeau M."/>
        </authorList>
    </citation>
    <scope>NUCLEOTIDE SEQUENCE [LARGE SCALE GENOMIC DNA]</scope>
    <source>
        <strain evidence="2">201702476</strain>
    </source>
</reference>
<dbReference type="OrthoDB" id="9805474at2"/>
<dbReference type="Pfam" id="PF00990">
    <property type="entry name" value="GGDEF"/>
    <property type="match status" value="1"/>
</dbReference>
<dbReference type="EMBL" id="RQGD01000046">
    <property type="protein sequence ID" value="TGL56229.1"/>
    <property type="molecule type" value="Genomic_DNA"/>
</dbReference>
<sequence length="338" mass="37442">MPGQFSALELEKLLDLQTEFASAKPDVASLIQLISDRTRELTGSAGVVLELLEADDLVYRATSGSSTSQLGLRIPRKGSFSGLSIETKETLICSDSETDPRVNLMACRRVGLRSMIVQPLFFDGEVIGVLKILSPNIDAFDAHIASYLKLFSGTMAATLYNAFRWAEKEMQIDSLSYHASHDSMTGLFNRSAFFDNLRICIAKAERSQLKIAVGMSDLDGLKYVNDTYGHAAGDYFITKFAERLNNEAGNDCIVARLGGDEFAILLKTQTHDNSLNEKIFEIVNRVEGDIPFEKTKLSLRASAGVAIYPDDAVEAENLMEIADTRLYKNKRERKARTK</sequence>
<dbReference type="PANTHER" id="PTHR44757">
    <property type="entry name" value="DIGUANYLATE CYCLASE DGCP"/>
    <property type="match status" value="1"/>
</dbReference>
<dbReference type="Gene3D" id="3.30.450.40">
    <property type="match status" value="1"/>
</dbReference>
<feature type="domain" description="GGDEF" evidence="1">
    <location>
        <begin position="209"/>
        <end position="338"/>
    </location>
</feature>
<dbReference type="NCBIfam" id="TIGR00254">
    <property type="entry name" value="GGDEF"/>
    <property type="match status" value="1"/>
</dbReference>
<dbReference type="Pfam" id="PF13185">
    <property type="entry name" value="GAF_2"/>
    <property type="match status" value="1"/>
</dbReference>
<evidence type="ECO:0000313" key="3">
    <source>
        <dbReference type="Proteomes" id="UP000297693"/>
    </source>
</evidence>
<gene>
    <name evidence="2" type="ORF">EHQ58_16455</name>
</gene>
<keyword evidence="3" id="KW-1185">Reference proteome</keyword>
<evidence type="ECO:0000259" key="1">
    <source>
        <dbReference type="PROSITE" id="PS50887"/>
    </source>
</evidence>
<dbReference type="Proteomes" id="UP000297693">
    <property type="component" value="Unassembled WGS sequence"/>
</dbReference>
<evidence type="ECO:0000313" key="2">
    <source>
        <dbReference type="EMBL" id="TGL56229.1"/>
    </source>
</evidence>
<dbReference type="SMART" id="SM00267">
    <property type="entry name" value="GGDEF"/>
    <property type="match status" value="1"/>
</dbReference>
<dbReference type="SUPFAM" id="SSF55781">
    <property type="entry name" value="GAF domain-like"/>
    <property type="match status" value="1"/>
</dbReference>
<dbReference type="PANTHER" id="PTHR44757:SF2">
    <property type="entry name" value="BIOFILM ARCHITECTURE MAINTENANCE PROTEIN MBAA"/>
    <property type="match status" value="1"/>
</dbReference>
<protein>
    <submittedName>
        <fullName evidence="2">GGDEF domain-containing protein</fullName>
    </submittedName>
</protein>
<dbReference type="SUPFAM" id="SSF55073">
    <property type="entry name" value="Nucleotide cyclase"/>
    <property type="match status" value="1"/>
</dbReference>
<dbReference type="InterPro" id="IPR003018">
    <property type="entry name" value="GAF"/>
</dbReference>
<dbReference type="SMART" id="SM00065">
    <property type="entry name" value="GAF"/>
    <property type="match status" value="1"/>
</dbReference>
<dbReference type="Gene3D" id="3.30.70.270">
    <property type="match status" value="1"/>
</dbReference>
<accession>A0A4R9JTX3</accession>
<dbReference type="InterPro" id="IPR029016">
    <property type="entry name" value="GAF-like_dom_sf"/>
</dbReference>
<organism evidence="2 3">
    <name type="scientific">Leptospira ognonensis</name>
    <dbReference type="NCBI Taxonomy" id="2484945"/>
    <lineage>
        <taxon>Bacteria</taxon>
        <taxon>Pseudomonadati</taxon>
        <taxon>Spirochaetota</taxon>
        <taxon>Spirochaetia</taxon>
        <taxon>Leptospirales</taxon>
        <taxon>Leptospiraceae</taxon>
        <taxon>Leptospira</taxon>
    </lineage>
</organism>
<dbReference type="AlphaFoldDB" id="A0A4R9JTX3"/>
<name>A0A4R9JTX3_9LEPT</name>